<comment type="caution">
    <text evidence="1">The sequence shown here is derived from an EMBL/GenBank/DDBJ whole genome shotgun (WGS) entry which is preliminary data.</text>
</comment>
<protein>
    <submittedName>
        <fullName evidence="1">Uncharacterized protein</fullName>
    </submittedName>
</protein>
<proteinExistence type="predicted"/>
<accession>A0A9D4WVI1</accession>
<evidence type="ECO:0000313" key="1">
    <source>
        <dbReference type="EMBL" id="KAI5409271.1"/>
    </source>
</evidence>
<organism evidence="1 2">
    <name type="scientific">Pisum sativum</name>
    <name type="common">Garden pea</name>
    <name type="synonym">Lathyrus oleraceus</name>
    <dbReference type="NCBI Taxonomy" id="3888"/>
    <lineage>
        <taxon>Eukaryota</taxon>
        <taxon>Viridiplantae</taxon>
        <taxon>Streptophyta</taxon>
        <taxon>Embryophyta</taxon>
        <taxon>Tracheophyta</taxon>
        <taxon>Spermatophyta</taxon>
        <taxon>Magnoliopsida</taxon>
        <taxon>eudicotyledons</taxon>
        <taxon>Gunneridae</taxon>
        <taxon>Pentapetalae</taxon>
        <taxon>rosids</taxon>
        <taxon>fabids</taxon>
        <taxon>Fabales</taxon>
        <taxon>Fabaceae</taxon>
        <taxon>Papilionoideae</taxon>
        <taxon>50 kb inversion clade</taxon>
        <taxon>NPAAA clade</taxon>
        <taxon>Hologalegina</taxon>
        <taxon>IRL clade</taxon>
        <taxon>Fabeae</taxon>
        <taxon>Lathyrus</taxon>
    </lineage>
</organism>
<keyword evidence="2" id="KW-1185">Reference proteome</keyword>
<reference evidence="1 2" key="1">
    <citation type="journal article" date="2022" name="Nat. Genet.">
        <title>Improved pea reference genome and pan-genome highlight genomic features and evolutionary characteristics.</title>
        <authorList>
            <person name="Yang T."/>
            <person name="Liu R."/>
            <person name="Luo Y."/>
            <person name="Hu S."/>
            <person name="Wang D."/>
            <person name="Wang C."/>
            <person name="Pandey M.K."/>
            <person name="Ge S."/>
            <person name="Xu Q."/>
            <person name="Li N."/>
            <person name="Li G."/>
            <person name="Huang Y."/>
            <person name="Saxena R.K."/>
            <person name="Ji Y."/>
            <person name="Li M."/>
            <person name="Yan X."/>
            <person name="He Y."/>
            <person name="Liu Y."/>
            <person name="Wang X."/>
            <person name="Xiang C."/>
            <person name="Varshney R.K."/>
            <person name="Ding H."/>
            <person name="Gao S."/>
            <person name="Zong X."/>
        </authorList>
    </citation>
    <scope>NUCLEOTIDE SEQUENCE [LARGE SCALE GENOMIC DNA]</scope>
    <source>
        <strain evidence="1 2">cv. Zhongwan 6</strain>
    </source>
</reference>
<dbReference type="Proteomes" id="UP001058974">
    <property type="component" value="Chromosome 5"/>
</dbReference>
<dbReference type="AlphaFoldDB" id="A0A9D4WVI1"/>
<evidence type="ECO:0000313" key="2">
    <source>
        <dbReference type="Proteomes" id="UP001058974"/>
    </source>
</evidence>
<name>A0A9D4WVI1_PEA</name>
<dbReference type="Gramene" id="Psat05G0490500-T1">
    <property type="protein sequence ID" value="KAI5409271.1"/>
    <property type="gene ID" value="KIW84_054905"/>
</dbReference>
<gene>
    <name evidence="1" type="ORF">KIW84_054905</name>
</gene>
<dbReference type="EMBL" id="JAMSHJ010000005">
    <property type="protein sequence ID" value="KAI5409271.1"/>
    <property type="molecule type" value="Genomic_DNA"/>
</dbReference>
<sequence>MGEFASFIANMDLVDVPLFGGNFTWVKPDDSVTSSITNWGPKPFKFFEAWLWHPQFMYFVSRAWQSNIISGKETYVLKDNLKHLKGKLRIWNMETFRYLGLEVEKAILKLNLLDLKAGEVSHSSAVDRAQMSRKVWESMHFKKSILRQKSKKNRLREGDSNSRLFHKAMRGKFQRNKLVGF</sequence>